<dbReference type="RefSeq" id="WP_238806630.1">
    <property type="nucleotide sequence ID" value="NZ_CAKLPY010000002.1"/>
</dbReference>
<feature type="signal peptide" evidence="1">
    <location>
        <begin position="1"/>
        <end position="20"/>
    </location>
</feature>
<gene>
    <name evidence="2" type="ORF">EMA8858_02191</name>
</gene>
<evidence type="ECO:0000313" key="2">
    <source>
        <dbReference type="EMBL" id="CAH0996061.1"/>
    </source>
</evidence>
<proteinExistence type="predicted"/>
<evidence type="ECO:0000256" key="1">
    <source>
        <dbReference type="SAM" id="SignalP"/>
    </source>
</evidence>
<accession>A0ABM9ARY2</accession>
<keyword evidence="1" id="KW-0732">Signal</keyword>
<organism evidence="2 3">
    <name type="scientific">Emticicia aquatica</name>
    <dbReference type="NCBI Taxonomy" id="1681835"/>
    <lineage>
        <taxon>Bacteria</taxon>
        <taxon>Pseudomonadati</taxon>
        <taxon>Bacteroidota</taxon>
        <taxon>Cytophagia</taxon>
        <taxon>Cytophagales</taxon>
        <taxon>Leadbetterellaceae</taxon>
        <taxon>Emticicia</taxon>
    </lineage>
</organism>
<evidence type="ECO:0008006" key="4">
    <source>
        <dbReference type="Google" id="ProtNLM"/>
    </source>
</evidence>
<protein>
    <recommendedName>
        <fullName evidence="4">DUF4468 domain-containing protein</fullName>
    </recommendedName>
</protein>
<feature type="chain" id="PRO_5045272812" description="DUF4468 domain-containing protein" evidence="1">
    <location>
        <begin position="21"/>
        <end position="236"/>
    </location>
</feature>
<sequence>MKKPLLFLTTLSCISFSNFAQSFIPAFDRFSGKEVAYIYLENGTKVEGTIDDLDRKKGLIEEVTILPTGQKKKKTFEPKDIKTMYLPASGYNKLANSLDQAYNAQKWKNNSVNMEIINKGYAYFEKVKVKIKKDTEELLMQMVNPSFSLKIKVFHDPLAQESMRFGVGGITMAGGDDKSYYVQVGNEVAEKLKKKDYDDEYTNLYKDCPTLLQKLKSDHRWTNFDKHLLEYTTICK</sequence>
<reference evidence="2" key="1">
    <citation type="submission" date="2021-12" db="EMBL/GenBank/DDBJ databases">
        <authorList>
            <person name="Rodrigo-Torres L."/>
            <person name="Arahal R. D."/>
            <person name="Lucena T."/>
        </authorList>
    </citation>
    <scope>NUCLEOTIDE SEQUENCE</scope>
    <source>
        <strain evidence="2">CECT 8858</strain>
    </source>
</reference>
<comment type="caution">
    <text evidence="2">The sequence shown here is derived from an EMBL/GenBank/DDBJ whole genome shotgun (WGS) entry which is preliminary data.</text>
</comment>
<keyword evidence="3" id="KW-1185">Reference proteome</keyword>
<dbReference type="EMBL" id="CAKLPY010000002">
    <property type="protein sequence ID" value="CAH0996061.1"/>
    <property type="molecule type" value="Genomic_DNA"/>
</dbReference>
<name>A0ABM9ARY2_9BACT</name>
<evidence type="ECO:0000313" key="3">
    <source>
        <dbReference type="Proteomes" id="UP000837932"/>
    </source>
</evidence>
<dbReference type="Proteomes" id="UP000837932">
    <property type="component" value="Unassembled WGS sequence"/>
</dbReference>